<keyword evidence="2" id="KW-1185">Reference proteome</keyword>
<dbReference type="AlphaFoldDB" id="A0A4Q0XM69"/>
<comment type="caution">
    <text evidence="1">The sequence shown here is derived from an EMBL/GenBank/DDBJ whole genome shotgun (WGS) entry which is preliminary data.</text>
</comment>
<sequence>MGLSIYKQVKKDLKIKRVECQEKTITFEKLYKKERVDKAIQLLQTHNYLIHTDIEYSKLMKSNLVHHLNQQQNQTLFESVLLSYLKEAEPSKEKLVIDYYIYENDKEDKGKKQDGAKKYAGYLVFEFKLNKQVIYKIQTDYMKLDGSDISERMDCVMKSFTTLKGE</sequence>
<organism evidence="1 2">
    <name type="scientific">Candidatus Marinarcus aquaticus</name>
    <dbReference type="NCBI Taxonomy" id="2044504"/>
    <lineage>
        <taxon>Bacteria</taxon>
        <taxon>Pseudomonadati</taxon>
        <taxon>Campylobacterota</taxon>
        <taxon>Epsilonproteobacteria</taxon>
        <taxon>Campylobacterales</taxon>
        <taxon>Arcobacteraceae</taxon>
        <taxon>Candidatus Marinarcus</taxon>
    </lineage>
</organism>
<gene>
    <name evidence="1" type="ORF">CRV04_12180</name>
</gene>
<protein>
    <submittedName>
        <fullName evidence="1">Uncharacterized protein</fullName>
    </submittedName>
</protein>
<accession>A0A4Q0XM69</accession>
<dbReference type="EMBL" id="PDKN01000011">
    <property type="protein sequence ID" value="RXJ54177.1"/>
    <property type="molecule type" value="Genomic_DNA"/>
</dbReference>
<dbReference type="Proteomes" id="UP000290657">
    <property type="component" value="Unassembled WGS sequence"/>
</dbReference>
<evidence type="ECO:0000313" key="2">
    <source>
        <dbReference type="Proteomes" id="UP000290657"/>
    </source>
</evidence>
<reference evidence="1 2" key="1">
    <citation type="submission" date="2017-10" db="EMBL/GenBank/DDBJ databases">
        <title>Genomics of the genus Arcobacter.</title>
        <authorList>
            <person name="Perez-Cataluna A."/>
            <person name="Figueras M.J."/>
        </authorList>
    </citation>
    <scope>NUCLEOTIDE SEQUENCE [LARGE SCALE GENOMIC DNA]</scope>
    <source>
        <strain evidence="1 2">CECT 8987</strain>
    </source>
</reference>
<proteinExistence type="predicted"/>
<name>A0A4Q0XM69_9BACT</name>
<dbReference type="OrthoDB" id="5343651at2"/>
<evidence type="ECO:0000313" key="1">
    <source>
        <dbReference type="EMBL" id="RXJ54177.1"/>
    </source>
</evidence>